<keyword evidence="7" id="KW-0325">Glycoprotein</keyword>
<sequence length="294" mass="33845">MGFNCSAVENDSHADLRLFQRVAYMLVFTVGLPLNISALWFFSRIQHWTDTHVYMANLMLADVLLILFLPFRIFQTFCPIDPSALCTFLICVHYSNMYVSIFTIMVISAHRLAVIRFPLLARALQTRRKTMARVVCLFIWVFVIAICAAFSSNMFPKKLRECYERKHEHLLDFPFLLVLEIVGYLLPVAIVTTCSGQAICLLNKSTENQLQQTERKHVLERKRVVAIITANLIIFLVCFSPIHLAHLLKYLKSGKSVLFTDAFYEVSEWMATTNCCLDAVGYYFLLKKVFKGKT</sequence>
<evidence type="ECO:0000256" key="3">
    <source>
        <dbReference type="ARBA" id="ARBA00022989"/>
    </source>
</evidence>
<dbReference type="GO" id="GO:0005886">
    <property type="term" value="C:plasma membrane"/>
    <property type="evidence" value="ECO:0007669"/>
    <property type="project" value="TreeGrafter"/>
</dbReference>
<comment type="caution">
    <text evidence="11">The sequence shown here is derived from an EMBL/GenBank/DDBJ whole genome shotgun (WGS) entry which is preliminary data.</text>
</comment>
<dbReference type="GO" id="GO:0004930">
    <property type="term" value="F:G protein-coupled receptor activity"/>
    <property type="evidence" value="ECO:0007669"/>
    <property type="project" value="UniProtKB-KW"/>
</dbReference>
<proteinExistence type="predicted"/>
<feature type="transmembrane region" description="Helical" evidence="9">
    <location>
        <begin position="175"/>
        <end position="203"/>
    </location>
</feature>
<feature type="transmembrane region" description="Helical" evidence="9">
    <location>
        <begin position="54"/>
        <end position="74"/>
    </location>
</feature>
<feature type="transmembrane region" description="Helical" evidence="9">
    <location>
        <begin position="22"/>
        <end position="42"/>
    </location>
</feature>
<dbReference type="SUPFAM" id="SSF81321">
    <property type="entry name" value="Family A G protein-coupled receptor-like"/>
    <property type="match status" value="1"/>
</dbReference>
<dbReference type="GO" id="GO:0007200">
    <property type="term" value="P:phospholipase C-activating G protein-coupled receptor signaling pathway"/>
    <property type="evidence" value="ECO:0007669"/>
    <property type="project" value="TreeGrafter"/>
</dbReference>
<dbReference type="PROSITE" id="PS50262">
    <property type="entry name" value="G_PROTEIN_RECEP_F1_2"/>
    <property type="match status" value="1"/>
</dbReference>
<evidence type="ECO:0000256" key="6">
    <source>
        <dbReference type="ARBA" id="ARBA00023170"/>
    </source>
</evidence>
<dbReference type="OrthoDB" id="6086428at2759"/>
<reference evidence="11 12" key="1">
    <citation type="submission" date="2021-07" db="EMBL/GenBank/DDBJ databases">
        <authorList>
            <person name="Imarazene B."/>
            <person name="Zahm M."/>
            <person name="Klopp C."/>
            <person name="Cabau C."/>
            <person name="Beille S."/>
            <person name="Jouanno E."/>
            <person name="Castinel A."/>
            <person name="Lluch J."/>
            <person name="Gil L."/>
            <person name="Kuchtly C."/>
            <person name="Lopez Roques C."/>
            <person name="Donnadieu C."/>
            <person name="Parrinello H."/>
            <person name="Journot L."/>
            <person name="Du K."/>
            <person name="Schartl M."/>
            <person name="Retaux S."/>
            <person name="Guiguen Y."/>
        </authorList>
    </citation>
    <scope>NUCLEOTIDE SEQUENCE [LARGE SCALE GENOMIC DNA]</scope>
    <source>
        <strain evidence="11">Pach_M1</strain>
        <tissue evidence="11">Testis</tissue>
    </source>
</reference>
<feature type="transmembrane region" description="Helical" evidence="9">
    <location>
        <begin position="94"/>
        <end position="113"/>
    </location>
</feature>
<evidence type="ECO:0000256" key="4">
    <source>
        <dbReference type="ARBA" id="ARBA00023040"/>
    </source>
</evidence>
<evidence type="ECO:0000256" key="2">
    <source>
        <dbReference type="ARBA" id="ARBA00022692"/>
    </source>
</evidence>
<accession>A0A8T2KLQ4</accession>
<dbReference type="Proteomes" id="UP000752171">
    <property type="component" value="Unassembled WGS sequence"/>
</dbReference>
<name>A0A8T2KLQ4_ASTMX</name>
<keyword evidence="4" id="KW-0297">G-protein coupled receptor</keyword>
<evidence type="ECO:0000259" key="10">
    <source>
        <dbReference type="PROSITE" id="PS50262"/>
    </source>
</evidence>
<evidence type="ECO:0000256" key="1">
    <source>
        <dbReference type="ARBA" id="ARBA00004141"/>
    </source>
</evidence>
<evidence type="ECO:0000313" key="11">
    <source>
        <dbReference type="EMBL" id="KAG9259389.1"/>
    </source>
</evidence>
<feature type="domain" description="G-protein coupled receptors family 1 profile" evidence="10">
    <location>
        <begin position="34"/>
        <end position="282"/>
    </location>
</feature>
<dbReference type="AlphaFoldDB" id="A0A8T2KLQ4"/>
<dbReference type="InterPro" id="IPR017452">
    <property type="entry name" value="GPCR_Rhodpsn_7TM"/>
</dbReference>
<dbReference type="PANTHER" id="PTHR24232:SF101">
    <property type="entry name" value="G-PROTEIN COUPLED RECEPTOR 35-LIKE"/>
    <property type="match status" value="1"/>
</dbReference>
<evidence type="ECO:0000256" key="7">
    <source>
        <dbReference type="ARBA" id="ARBA00023180"/>
    </source>
</evidence>
<dbReference type="GO" id="GO:0035025">
    <property type="term" value="P:positive regulation of Rho protein signal transduction"/>
    <property type="evidence" value="ECO:0007669"/>
    <property type="project" value="TreeGrafter"/>
</dbReference>
<keyword evidence="2 9" id="KW-0812">Transmembrane</keyword>
<dbReference type="Pfam" id="PF00001">
    <property type="entry name" value="7tm_1"/>
    <property type="match status" value="1"/>
</dbReference>
<feature type="transmembrane region" description="Helical" evidence="9">
    <location>
        <begin position="224"/>
        <end position="246"/>
    </location>
</feature>
<dbReference type="InterPro" id="IPR000276">
    <property type="entry name" value="GPCR_Rhodpsn"/>
</dbReference>
<feature type="transmembrane region" description="Helical" evidence="9">
    <location>
        <begin position="134"/>
        <end position="155"/>
    </location>
</feature>
<dbReference type="PANTHER" id="PTHR24232">
    <property type="entry name" value="G-PROTEIN COUPLED RECEPTOR"/>
    <property type="match status" value="1"/>
</dbReference>
<dbReference type="Gene3D" id="1.20.1070.10">
    <property type="entry name" value="Rhodopsin 7-helix transmembrane proteins"/>
    <property type="match status" value="1"/>
</dbReference>
<feature type="transmembrane region" description="Helical" evidence="9">
    <location>
        <begin position="266"/>
        <end position="286"/>
    </location>
</feature>
<dbReference type="PRINTS" id="PR00237">
    <property type="entry name" value="GPCRRHODOPSN"/>
</dbReference>
<organism evidence="11 12">
    <name type="scientific">Astyanax mexicanus</name>
    <name type="common">Blind cave fish</name>
    <name type="synonym">Astyanax fasciatus mexicanus</name>
    <dbReference type="NCBI Taxonomy" id="7994"/>
    <lineage>
        <taxon>Eukaryota</taxon>
        <taxon>Metazoa</taxon>
        <taxon>Chordata</taxon>
        <taxon>Craniata</taxon>
        <taxon>Vertebrata</taxon>
        <taxon>Euteleostomi</taxon>
        <taxon>Actinopterygii</taxon>
        <taxon>Neopterygii</taxon>
        <taxon>Teleostei</taxon>
        <taxon>Ostariophysi</taxon>
        <taxon>Characiformes</taxon>
        <taxon>Characoidei</taxon>
        <taxon>Acestrorhamphidae</taxon>
        <taxon>Acestrorhamphinae</taxon>
        <taxon>Astyanax</taxon>
    </lineage>
</organism>
<gene>
    <name evidence="11" type="primary">GPR55</name>
    <name evidence="11" type="ORF">AMEX_G28093</name>
</gene>
<keyword evidence="8" id="KW-0807">Transducer</keyword>
<keyword evidence="3 9" id="KW-1133">Transmembrane helix</keyword>
<keyword evidence="6 11" id="KW-0675">Receptor</keyword>
<evidence type="ECO:0000256" key="8">
    <source>
        <dbReference type="ARBA" id="ARBA00023224"/>
    </source>
</evidence>
<keyword evidence="5 9" id="KW-0472">Membrane</keyword>
<protein>
    <submittedName>
        <fullName evidence="11">G-protein coupled receptor 55-like</fullName>
    </submittedName>
</protein>
<evidence type="ECO:0000256" key="9">
    <source>
        <dbReference type="SAM" id="Phobius"/>
    </source>
</evidence>
<dbReference type="EMBL" id="JAICCE010000034">
    <property type="protein sequence ID" value="KAG9259389.1"/>
    <property type="molecule type" value="Genomic_DNA"/>
</dbReference>
<comment type="subcellular location">
    <subcellularLocation>
        <location evidence="1">Membrane</location>
        <topology evidence="1">Multi-pass membrane protein</topology>
    </subcellularLocation>
</comment>
<evidence type="ECO:0000256" key="5">
    <source>
        <dbReference type="ARBA" id="ARBA00023136"/>
    </source>
</evidence>
<evidence type="ECO:0000313" key="12">
    <source>
        <dbReference type="Proteomes" id="UP000752171"/>
    </source>
</evidence>